<keyword evidence="3" id="KW-0804">Transcription</keyword>
<reference evidence="6 7" key="1">
    <citation type="submission" date="2021-03" db="EMBL/GenBank/DDBJ databases">
        <title>Sequencing the genomes of 1000 actinobacteria strains.</title>
        <authorList>
            <person name="Klenk H.-P."/>
        </authorList>
    </citation>
    <scope>NUCLEOTIDE SEQUENCE [LARGE SCALE GENOMIC DNA]</scope>
    <source>
        <strain evidence="6 7">DSM 12936</strain>
    </source>
</reference>
<evidence type="ECO:0000256" key="4">
    <source>
        <dbReference type="SAM" id="MobiDB-lite"/>
    </source>
</evidence>
<feature type="region of interest" description="Disordered" evidence="4">
    <location>
        <begin position="320"/>
        <end position="340"/>
    </location>
</feature>
<keyword evidence="7" id="KW-1185">Reference proteome</keyword>
<dbReference type="Pfam" id="PF00356">
    <property type="entry name" value="LacI"/>
    <property type="match status" value="1"/>
</dbReference>
<dbReference type="InterPro" id="IPR000843">
    <property type="entry name" value="HTH_LacI"/>
</dbReference>
<evidence type="ECO:0000256" key="1">
    <source>
        <dbReference type="ARBA" id="ARBA00023015"/>
    </source>
</evidence>
<evidence type="ECO:0000259" key="5">
    <source>
        <dbReference type="PROSITE" id="PS50932"/>
    </source>
</evidence>
<dbReference type="SUPFAM" id="SSF47413">
    <property type="entry name" value="lambda repressor-like DNA-binding domains"/>
    <property type="match status" value="1"/>
</dbReference>
<feature type="domain" description="HTH lacI-type" evidence="5">
    <location>
        <begin position="9"/>
        <end position="63"/>
    </location>
</feature>
<dbReference type="CDD" id="cd01574">
    <property type="entry name" value="PBP1_LacI"/>
    <property type="match status" value="1"/>
</dbReference>
<evidence type="ECO:0000313" key="6">
    <source>
        <dbReference type="EMBL" id="MBP2417668.1"/>
    </source>
</evidence>
<organism evidence="6 7">
    <name type="scientific">Microlunatus capsulatus</name>
    <dbReference type="NCBI Taxonomy" id="99117"/>
    <lineage>
        <taxon>Bacteria</taxon>
        <taxon>Bacillati</taxon>
        <taxon>Actinomycetota</taxon>
        <taxon>Actinomycetes</taxon>
        <taxon>Propionibacteriales</taxon>
        <taxon>Propionibacteriaceae</taxon>
        <taxon>Microlunatus</taxon>
    </lineage>
</organism>
<evidence type="ECO:0000256" key="3">
    <source>
        <dbReference type="ARBA" id="ARBA00023163"/>
    </source>
</evidence>
<gene>
    <name evidence="6" type="ORF">JOF54_002590</name>
</gene>
<dbReference type="PROSITE" id="PS50932">
    <property type="entry name" value="HTH_LACI_2"/>
    <property type="match status" value="1"/>
</dbReference>
<dbReference type="CDD" id="cd01392">
    <property type="entry name" value="HTH_LacI"/>
    <property type="match status" value="1"/>
</dbReference>
<dbReference type="InterPro" id="IPR046335">
    <property type="entry name" value="LacI/GalR-like_sensor"/>
</dbReference>
<dbReference type="InterPro" id="IPR028082">
    <property type="entry name" value="Peripla_BP_I"/>
</dbReference>
<name>A0ABS4Z9E9_9ACTN</name>
<keyword evidence="2 6" id="KW-0238">DNA-binding</keyword>
<accession>A0ABS4Z9E9</accession>
<dbReference type="SUPFAM" id="SSF53822">
    <property type="entry name" value="Periplasmic binding protein-like I"/>
    <property type="match status" value="1"/>
</dbReference>
<dbReference type="EMBL" id="JAGIOB010000001">
    <property type="protein sequence ID" value="MBP2417668.1"/>
    <property type="molecule type" value="Genomic_DNA"/>
</dbReference>
<dbReference type="PROSITE" id="PS00356">
    <property type="entry name" value="HTH_LACI_1"/>
    <property type="match status" value="1"/>
</dbReference>
<keyword evidence="1" id="KW-0805">Transcription regulation</keyword>
<dbReference type="Gene3D" id="3.40.50.2300">
    <property type="match status" value="2"/>
</dbReference>
<dbReference type="Gene3D" id="1.10.260.40">
    <property type="entry name" value="lambda repressor-like DNA-binding domains"/>
    <property type="match status" value="1"/>
</dbReference>
<dbReference type="PANTHER" id="PTHR30146:SF109">
    <property type="entry name" value="HTH-TYPE TRANSCRIPTIONAL REGULATOR GALS"/>
    <property type="match status" value="1"/>
</dbReference>
<dbReference type="PANTHER" id="PTHR30146">
    <property type="entry name" value="LACI-RELATED TRANSCRIPTIONAL REPRESSOR"/>
    <property type="match status" value="1"/>
</dbReference>
<sequence>MPERVGRVPVMMDVARAAGVSQKTVSRVINDAPHVRADVRERVLAAVRELGYRPNTAARALVTQRTHVIGAIAVGTRYYGPATRLLSIEHAARAKGYSLAINSTPDPWLDDVHGAVESLLQRGAEGVILEVPSVDVRLDTDLLRDVPVVSNVGPLPGIRHIALLGASQPLVGRLAARHLLDLGHTRLAHVAGPRRWDAAVARREGWQAELRSAGVDAGPVLEGDWSPRSGYACGLELARSGATGVFVANDSMAMGVVRALVESGLRVPEDVSVVGVDDVPEAEFQVVPLTTVRLDQTVSTDRALHDLVAMIEGAQHLDPVDAPPPLLIPRRSSGPPAARP</sequence>
<evidence type="ECO:0000256" key="2">
    <source>
        <dbReference type="ARBA" id="ARBA00023125"/>
    </source>
</evidence>
<dbReference type="SMART" id="SM00354">
    <property type="entry name" value="HTH_LACI"/>
    <property type="match status" value="1"/>
</dbReference>
<dbReference type="GO" id="GO:0003677">
    <property type="term" value="F:DNA binding"/>
    <property type="evidence" value="ECO:0007669"/>
    <property type="project" value="UniProtKB-KW"/>
</dbReference>
<protein>
    <submittedName>
        <fullName evidence="6">DNA-binding LacI/PurR family transcriptional regulator</fullName>
    </submittedName>
</protein>
<feature type="compositionally biased region" description="Low complexity" evidence="4">
    <location>
        <begin position="329"/>
        <end position="340"/>
    </location>
</feature>
<dbReference type="Pfam" id="PF13377">
    <property type="entry name" value="Peripla_BP_3"/>
    <property type="match status" value="1"/>
</dbReference>
<comment type="caution">
    <text evidence="6">The sequence shown here is derived from an EMBL/GenBank/DDBJ whole genome shotgun (WGS) entry which is preliminary data.</text>
</comment>
<proteinExistence type="predicted"/>
<evidence type="ECO:0000313" key="7">
    <source>
        <dbReference type="Proteomes" id="UP000758168"/>
    </source>
</evidence>
<dbReference type="RefSeq" id="WP_210056452.1">
    <property type="nucleotide sequence ID" value="NZ_BAAAMH010000020.1"/>
</dbReference>
<dbReference type="Proteomes" id="UP000758168">
    <property type="component" value="Unassembled WGS sequence"/>
</dbReference>
<dbReference type="InterPro" id="IPR010982">
    <property type="entry name" value="Lambda_DNA-bd_dom_sf"/>
</dbReference>